<evidence type="ECO:0000313" key="2">
    <source>
        <dbReference type="Proteomes" id="UP000586827"/>
    </source>
</evidence>
<organism evidence="1 2">
    <name type="scientific">Nocardia uniformis</name>
    <dbReference type="NCBI Taxonomy" id="53432"/>
    <lineage>
        <taxon>Bacteria</taxon>
        <taxon>Bacillati</taxon>
        <taxon>Actinomycetota</taxon>
        <taxon>Actinomycetes</taxon>
        <taxon>Mycobacteriales</taxon>
        <taxon>Nocardiaceae</taxon>
        <taxon>Nocardia</taxon>
    </lineage>
</organism>
<keyword evidence="2" id="KW-1185">Reference proteome</keyword>
<dbReference type="EMBL" id="JABELX010000009">
    <property type="protein sequence ID" value="NNH72963.1"/>
    <property type="molecule type" value="Genomic_DNA"/>
</dbReference>
<gene>
    <name evidence="1" type="ORF">HLB23_24405</name>
</gene>
<dbReference type="RefSeq" id="WP_067523518.1">
    <property type="nucleotide sequence ID" value="NZ_JABELX010000009.1"/>
</dbReference>
<protein>
    <submittedName>
        <fullName evidence="1">Uncharacterized protein</fullName>
    </submittedName>
</protein>
<accession>A0A849C2J7</accession>
<dbReference type="Proteomes" id="UP000586827">
    <property type="component" value="Unassembled WGS sequence"/>
</dbReference>
<evidence type="ECO:0000313" key="1">
    <source>
        <dbReference type="EMBL" id="NNH72963.1"/>
    </source>
</evidence>
<comment type="caution">
    <text evidence="1">The sequence shown here is derived from an EMBL/GenBank/DDBJ whole genome shotgun (WGS) entry which is preliminary data.</text>
</comment>
<name>A0A849C2J7_9NOCA</name>
<dbReference type="AlphaFoldDB" id="A0A849C2J7"/>
<sequence length="206" mass="22212">MVWSAEPGIDLYSSEATLVRATDEADLIALYVGLDHSYPGYAAALADPNRAKRYEAGEVRRTVVGTLLTHVQQIDPTSDGFRAEYCTLINESASTSPGDNRWIGAMNRGDSIAAEFTRTSTTSEAPDTATPYAPAPDRLHWQAPTYNVFDGWTVTFGTGEDPAARARCDAWALSLYPNAPERGDPILLQAPPAPQPAYPGWPAPAV</sequence>
<proteinExistence type="predicted"/>
<reference evidence="1 2" key="1">
    <citation type="submission" date="2020-05" db="EMBL/GenBank/DDBJ databases">
        <title>MicrobeNet Type strains.</title>
        <authorList>
            <person name="Nicholson A.C."/>
        </authorList>
    </citation>
    <scope>NUCLEOTIDE SEQUENCE [LARGE SCALE GENOMIC DNA]</scope>
    <source>
        <strain evidence="1 2">JCM 3224</strain>
    </source>
</reference>